<name>A0ABT5X0U5_9ENTE</name>
<comment type="subcellular location">
    <subcellularLocation>
        <location evidence="1">Cell membrane</location>
        <topology evidence="1">Peripheral membrane protein</topology>
    </subcellularLocation>
</comment>
<dbReference type="RefSeq" id="WP_275471260.1">
    <property type="nucleotide sequence ID" value="NZ_JAPDSH010000003.1"/>
</dbReference>
<evidence type="ECO:0000313" key="9">
    <source>
        <dbReference type="Proteomes" id="UP001147148"/>
    </source>
</evidence>
<evidence type="ECO:0000313" key="8">
    <source>
        <dbReference type="EMBL" id="MDF0479627.1"/>
    </source>
</evidence>
<evidence type="ECO:0000259" key="7">
    <source>
        <dbReference type="Pfam" id="PF00534"/>
    </source>
</evidence>
<dbReference type="Gene3D" id="3.40.50.12580">
    <property type="match status" value="1"/>
</dbReference>
<dbReference type="InterPro" id="IPR043148">
    <property type="entry name" value="TagF_C"/>
</dbReference>
<dbReference type="Proteomes" id="UP001147148">
    <property type="component" value="Unassembled WGS sequence"/>
</dbReference>
<dbReference type="EMBL" id="JAPDSH010000003">
    <property type="protein sequence ID" value="MDF0479627.1"/>
    <property type="molecule type" value="Genomic_DNA"/>
</dbReference>
<gene>
    <name evidence="8" type="ORF">OL233_04925</name>
</gene>
<dbReference type="Pfam" id="PF00534">
    <property type="entry name" value="Glycos_transf_1"/>
    <property type="match status" value="1"/>
</dbReference>
<sequence>MNFKIMKRRLGFIVEPALSPIKNKAKKMLLTYARASKKPIKKKTILFEAYLGKSMTGNSYALFQEIYQDTRFKDFTFIWSLDSFDSIQVKYKSAKNVKFIKRESTAYPEALARSEYLVTDTTFPHYFNKRTDGQTYIMAWHGTPYKTIGKDIQHTPVGAHKNVMKNMLHTDYFISPSKFTTTTILNSQDAYDLFSGVVIETGMPRTDMMFGTDITKIKAQLNLPLDKKIVLYAPTWNDFIKNATVTGGQLATDVINLQKQLGSDYLVCLKAHYLEYNAIKEMTTAVTLIDNSIDTNELLSIADHLITDYSSIFFDYLPLQKPIHFYFKNYEEFENGRGFYLEQNELPGTKSHTIEELATAILSESNSKPLHYEQEIKRFSPYDDGNVSKRIIDKAFFNIDLTVGSTYKTVTKKEKLLFYSGLFKNNGISESFIRMSNQLDYDKYHVTVVVPTNLKKNPGALYLLERLHPEITLLFPVGNRINATIQDQYGYKFFLNRGYNGITKKFNIPKIFNNEFHRLVGNVHYNKAIDFSGYSAYYGAILGFSDADHKAVFMHSDMEKDKERVVKKKRPNRLNLQAMFSIYPYFDKLVSVSETSYQANLKKLGGKLRVTDKMTYVVNYLDAERISELEDQFSDFTIDGHTLLTDTVMDEDPQGVVIVKGIPEPRTTHTNYVTLGRLSPEKNQALLIKAFSKVVEEKPNSTLYIIGDGPQKNSLVNLVNSLQLADHVIFVGHMSNPFFLLKKCDIFVLTSSYEGQALVILEALAVGLKVISTDIPGPDNILKEGYGELVEATDIGLAKKMITVSDSSTTYKKFDAHAYDKKALMMFESMLEQLK</sequence>
<comment type="caution">
    <text evidence="8">The sequence shown here is derived from an EMBL/GenBank/DDBJ whole genome shotgun (WGS) entry which is preliminary data.</text>
</comment>
<dbReference type="InterPro" id="IPR001296">
    <property type="entry name" value="Glyco_trans_1"/>
</dbReference>
<dbReference type="Pfam" id="PF04464">
    <property type="entry name" value="Glyphos_transf"/>
    <property type="match status" value="1"/>
</dbReference>
<reference evidence="8" key="1">
    <citation type="submission" date="2022-10" db="EMBL/GenBank/DDBJ databases">
        <title>Vagococcus sp. isolated from poultry meat.</title>
        <authorList>
            <person name="Johansson P."/>
            <person name="Bjorkroth J."/>
        </authorList>
    </citation>
    <scope>NUCLEOTIDE SEQUENCE</scope>
    <source>
        <strain evidence="8">PNs007</strain>
    </source>
</reference>
<dbReference type="Gene3D" id="3.40.50.11820">
    <property type="match status" value="1"/>
</dbReference>
<dbReference type="InterPro" id="IPR051612">
    <property type="entry name" value="Teichoic_Acid_Biosynth"/>
</dbReference>
<proteinExistence type="inferred from homology"/>
<evidence type="ECO:0000256" key="1">
    <source>
        <dbReference type="ARBA" id="ARBA00004202"/>
    </source>
</evidence>
<keyword evidence="5" id="KW-0777">Teichoic acid biosynthesis</keyword>
<keyword evidence="4" id="KW-0808">Transferase</keyword>
<evidence type="ECO:0000256" key="5">
    <source>
        <dbReference type="ARBA" id="ARBA00022944"/>
    </source>
</evidence>
<dbReference type="CDD" id="cd03811">
    <property type="entry name" value="GT4_GT28_WabH-like"/>
    <property type="match status" value="1"/>
</dbReference>
<dbReference type="InterPro" id="IPR043149">
    <property type="entry name" value="TagF_N"/>
</dbReference>
<evidence type="ECO:0000256" key="4">
    <source>
        <dbReference type="ARBA" id="ARBA00022679"/>
    </source>
</evidence>
<feature type="domain" description="Glycosyl transferase family 1" evidence="7">
    <location>
        <begin position="672"/>
        <end position="819"/>
    </location>
</feature>
<accession>A0ABT5X0U5</accession>
<evidence type="ECO:0000256" key="6">
    <source>
        <dbReference type="ARBA" id="ARBA00023136"/>
    </source>
</evidence>
<dbReference type="SUPFAM" id="SSF53756">
    <property type="entry name" value="UDP-Glycosyltransferase/glycogen phosphorylase"/>
    <property type="match status" value="2"/>
</dbReference>
<comment type="similarity">
    <text evidence="2">Belongs to the CDP-glycerol glycerophosphotransferase family.</text>
</comment>
<evidence type="ECO:0000256" key="2">
    <source>
        <dbReference type="ARBA" id="ARBA00010488"/>
    </source>
</evidence>
<keyword evidence="6" id="KW-0472">Membrane</keyword>
<organism evidence="8 9">
    <name type="scientific">Vagococcus proximus</name>
    <dbReference type="NCBI Taxonomy" id="2991417"/>
    <lineage>
        <taxon>Bacteria</taxon>
        <taxon>Bacillati</taxon>
        <taxon>Bacillota</taxon>
        <taxon>Bacilli</taxon>
        <taxon>Lactobacillales</taxon>
        <taxon>Enterococcaceae</taxon>
        <taxon>Vagococcus</taxon>
    </lineage>
</organism>
<dbReference type="InterPro" id="IPR007554">
    <property type="entry name" value="Glycerophosphate_synth"/>
</dbReference>
<dbReference type="PANTHER" id="PTHR37316:SF3">
    <property type="entry name" value="TEICHOIC ACID GLYCEROL-PHOSPHATE TRANSFERASE"/>
    <property type="match status" value="1"/>
</dbReference>
<dbReference type="PANTHER" id="PTHR37316">
    <property type="entry name" value="TEICHOIC ACID GLYCEROL-PHOSPHATE PRIMASE"/>
    <property type="match status" value="1"/>
</dbReference>
<protein>
    <submittedName>
        <fullName evidence="8">CDP-glycerol glycerophosphotransferase family protein</fullName>
    </submittedName>
</protein>
<keyword evidence="3" id="KW-1003">Cell membrane</keyword>
<dbReference type="Gene3D" id="3.40.50.2000">
    <property type="entry name" value="Glycogen Phosphorylase B"/>
    <property type="match status" value="1"/>
</dbReference>
<evidence type="ECO:0000256" key="3">
    <source>
        <dbReference type="ARBA" id="ARBA00022475"/>
    </source>
</evidence>
<keyword evidence="9" id="KW-1185">Reference proteome</keyword>